<dbReference type="InterPro" id="IPR037401">
    <property type="entry name" value="SnoaL-like"/>
</dbReference>
<dbReference type="EMBL" id="CP048409">
    <property type="protein sequence ID" value="QIA06684.1"/>
    <property type="molecule type" value="Genomic_DNA"/>
</dbReference>
<dbReference type="Proteomes" id="UP000474630">
    <property type="component" value="Chromosome"/>
</dbReference>
<dbReference type="SUPFAM" id="SSF54427">
    <property type="entry name" value="NTF2-like"/>
    <property type="match status" value="2"/>
</dbReference>
<protein>
    <recommendedName>
        <fullName evidence="2">SnoaL-like domain-containing protein</fullName>
    </recommendedName>
</protein>
<dbReference type="RefSeq" id="WP_163344614.1">
    <property type="nucleotide sequence ID" value="NZ_CP048409.1"/>
</dbReference>
<reference evidence="3 4" key="1">
    <citation type="submission" date="2020-02" db="EMBL/GenBank/DDBJ databases">
        <title>Genome sequencing for Draconibacterium sp. strain M1.</title>
        <authorList>
            <person name="Park S.-J."/>
        </authorList>
    </citation>
    <scope>NUCLEOTIDE SEQUENCE [LARGE SCALE GENOMIC DNA]</scope>
    <source>
        <strain evidence="3 4">M1</strain>
    </source>
</reference>
<organism evidence="3 4">
    <name type="scientific">Draconibacterium halophilum</name>
    <dbReference type="NCBI Taxonomy" id="2706887"/>
    <lineage>
        <taxon>Bacteria</taxon>
        <taxon>Pseudomonadati</taxon>
        <taxon>Bacteroidota</taxon>
        <taxon>Bacteroidia</taxon>
        <taxon>Marinilabiliales</taxon>
        <taxon>Prolixibacteraceae</taxon>
        <taxon>Draconibacterium</taxon>
    </lineage>
</organism>
<evidence type="ECO:0000313" key="3">
    <source>
        <dbReference type="EMBL" id="QIA06684.1"/>
    </source>
</evidence>
<feature type="chain" id="PRO_5025337817" description="SnoaL-like domain-containing protein" evidence="1">
    <location>
        <begin position="22"/>
        <end position="304"/>
    </location>
</feature>
<feature type="domain" description="SnoaL-like" evidence="2">
    <location>
        <begin position="181"/>
        <end position="292"/>
    </location>
</feature>
<evidence type="ECO:0000313" key="4">
    <source>
        <dbReference type="Proteomes" id="UP000474630"/>
    </source>
</evidence>
<sequence length="304" mass="35203">MKNFVVLMILTLLASTSIAQKKNGTVFNEHETIDKTKAFWEAVKNGDKEKAKTFFADSLMVIRNGNDWQTTAEVFGENTGWWTDNFINFNIEDTPGAYPDAIEYDEGNMWVQDWLTFTGTHEKTGINLDLHVHCLYAFDDDGKIKTFIQYYNNNVFEDIRNAQTTRENGDVYINHPHIATVRKLLNAYAAEDIEATKSFFSEDVTFTSLAGGWDKSMNLEERTADVTNHFDTRKDIHFEQIGYPDCIFYELNNGYVVYSWWNYSYTEEESGKKVVMPLMLSHSFDDEGKIVQEMAYFSTNHLEE</sequence>
<keyword evidence="1" id="KW-0732">Signal</keyword>
<dbReference type="Gene3D" id="3.10.450.50">
    <property type="match status" value="2"/>
</dbReference>
<gene>
    <name evidence="3" type="ORF">G0Q07_02580</name>
</gene>
<dbReference type="Pfam" id="PF12680">
    <property type="entry name" value="SnoaL_2"/>
    <property type="match status" value="1"/>
</dbReference>
<dbReference type="AlphaFoldDB" id="A0A6C0R8F1"/>
<evidence type="ECO:0000256" key="1">
    <source>
        <dbReference type="SAM" id="SignalP"/>
    </source>
</evidence>
<accession>A0A6C0R8F1</accession>
<keyword evidence="4" id="KW-1185">Reference proteome</keyword>
<feature type="signal peptide" evidence="1">
    <location>
        <begin position="1"/>
        <end position="21"/>
    </location>
</feature>
<evidence type="ECO:0000259" key="2">
    <source>
        <dbReference type="Pfam" id="PF12680"/>
    </source>
</evidence>
<name>A0A6C0R8F1_9BACT</name>
<dbReference type="InterPro" id="IPR032710">
    <property type="entry name" value="NTF2-like_dom_sf"/>
</dbReference>
<dbReference type="KEGG" id="drc:G0Q07_02580"/>
<proteinExistence type="predicted"/>